<gene>
    <name evidence="1" type="ORF">Pan44_06670</name>
</gene>
<evidence type="ECO:0000313" key="1">
    <source>
        <dbReference type="EMBL" id="QDT52655.1"/>
    </source>
</evidence>
<dbReference type="EMBL" id="CP036271">
    <property type="protein sequence ID" value="QDT52655.1"/>
    <property type="molecule type" value="Genomic_DNA"/>
</dbReference>
<protein>
    <recommendedName>
        <fullName evidence="3">FHA domain-containing protein</fullName>
    </recommendedName>
</protein>
<dbReference type="Proteomes" id="UP000315700">
    <property type="component" value="Chromosome"/>
</dbReference>
<accession>A0A517S945</accession>
<reference evidence="1 2" key="1">
    <citation type="submission" date="2019-02" db="EMBL/GenBank/DDBJ databases">
        <title>Deep-cultivation of Planctomycetes and their phenomic and genomic characterization uncovers novel biology.</title>
        <authorList>
            <person name="Wiegand S."/>
            <person name="Jogler M."/>
            <person name="Boedeker C."/>
            <person name="Pinto D."/>
            <person name="Vollmers J."/>
            <person name="Rivas-Marin E."/>
            <person name="Kohn T."/>
            <person name="Peeters S.H."/>
            <person name="Heuer A."/>
            <person name="Rast P."/>
            <person name="Oberbeckmann S."/>
            <person name="Bunk B."/>
            <person name="Jeske O."/>
            <person name="Meyerdierks A."/>
            <person name="Storesund J.E."/>
            <person name="Kallscheuer N."/>
            <person name="Luecker S."/>
            <person name="Lage O.M."/>
            <person name="Pohl T."/>
            <person name="Merkel B.J."/>
            <person name="Hornburger P."/>
            <person name="Mueller R.-W."/>
            <person name="Bruemmer F."/>
            <person name="Labrenz M."/>
            <person name="Spormann A.M."/>
            <person name="Op den Camp H."/>
            <person name="Overmann J."/>
            <person name="Amann R."/>
            <person name="Jetten M.S.M."/>
            <person name="Mascher T."/>
            <person name="Medema M.H."/>
            <person name="Devos D.P."/>
            <person name="Kaster A.-K."/>
            <person name="Ovreas L."/>
            <person name="Rohde M."/>
            <person name="Galperin M.Y."/>
            <person name="Jogler C."/>
        </authorList>
    </citation>
    <scope>NUCLEOTIDE SEQUENCE [LARGE SCALE GENOMIC DNA]</scope>
    <source>
        <strain evidence="1 2">Pan44</strain>
    </source>
</reference>
<dbReference type="InParanoid" id="A0A517S945"/>
<proteinExistence type="predicted"/>
<evidence type="ECO:0000313" key="2">
    <source>
        <dbReference type="Proteomes" id="UP000315700"/>
    </source>
</evidence>
<dbReference type="RefSeq" id="WP_145027192.1">
    <property type="nucleotide sequence ID" value="NZ_CP036271.1"/>
</dbReference>
<dbReference type="KEGG" id="ccos:Pan44_06670"/>
<dbReference type="AlphaFoldDB" id="A0A517S945"/>
<dbReference type="OrthoDB" id="260494at2"/>
<name>A0A517S945_9PLAN</name>
<organism evidence="1 2">
    <name type="scientific">Caulifigura coniformis</name>
    <dbReference type="NCBI Taxonomy" id="2527983"/>
    <lineage>
        <taxon>Bacteria</taxon>
        <taxon>Pseudomonadati</taxon>
        <taxon>Planctomycetota</taxon>
        <taxon>Planctomycetia</taxon>
        <taxon>Planctomycetales</taxon>
        <taxon>Planctomycetaceae</taxon>
        <taxon>Caulifigura</taxon>
    </lineage>
</organism>
<keyword evidence="2" id="KW-1185">Reference proteome</keyword>
<evidence type="ECO:0008006" key="3">
    <source>
        <dbReference type="Google" id="ProtNLM"/>
    </source>
</evidence>
<sequence length="310" mass="33777">MAGLVHRALEWLPPSWQTAIEQESRDWRARCPKCLRETSVWDLGGVRFKAAGTPFRRIRCIHCSNAFLGQLYRAGSSNRKSHPQAPTGSLAEVGPLPTSVKQGWGIAGGTETETSASLLPGSCRLWIDGAGSFLLLTEDAITIGSPSTSRDRPDVAIMAAISRRQVQIVRSEEGFLLLPAGDQPQPSRLVRSSEAFDIGGAVQMRLRVPNALSQSAVLEVVSAHRIEPRCDGVILLDQVCVLGAGADAHVRNPEWSTPLLLFRRDNSLWCKAIPDLQRNGTPVSGEAKLENGDVLTTEDLRLRVELSCRT</sequence>